<dbReference type="PIRSF" id="PIRSF001439">
    <property type="entry name" value="CryM"/>
    <property type="match status" value="1"/>
</dbReference>
<reference evidence="2" key="1">
    <citation type="journal article" date="2015" name="Proc. Natl. Acad. Sci. U.S.A.">
        <title>Bacterial clade with the ribosomal RNA operon on a small plasmid rather than the chromosome.</title>
        <authorList>
            <person name="Anda M."/>
            <person name="Ohtsubo Y."/>
            <person name="Okubo T."/>
            <person name="Sugawara M."/>
            <person name="Nagata Y."/>
            <person name="Tsuda M."/>
            <person name="Minamisawa K."/>
            <person name="Mitsui H."/>
        </authorList>
    </citation>
    <scope>NUCLEOTIDE SEQUENCE</scope>
    <source>
        <strain evidence="2">JCM 14755</strain>
    </source>
</reference>
<dbReference type="AlphaFoldDB" id="A0A0N7KY20"/>
<comment type="similarity">
    <text evidence="1">Belongs to the ornithine cyclodeaminase/mu-crystallin family.</text>
</comment>
<dbReference type="InterPro" id="IPR023401">
    <property type="entry name" value="ODC_N"/>
</dbReference>
<dbReference type="RefSeq" id="WP_062226064.1">
    <property type="nucleotide sequence ID" value="NZ_BBWR01000002.1"/>
</dbReference>
<dbReference type="OrthoDB" id="9785971at2"/>
<sequence>MKVEPPRIVDAEMLDAVLGRLDLRAALSTMFAALADGAAVQPPQTLSLFPQGGGDVITYLGVLAPQRVFGAKLSPYIPGPSGAIVTAWTMLMSMDTGRPLLVCDAARLTTERTAATTALAAEHLAAADAGILTVVGAGPVGLAHLRHAASIRPWREVRLVSRSGRGRDAAPRTIGDGTPVTFHTDADAAAQGADVVMLCTSAAAPVIDIARLPARCLVTSVSTNAPRAHEIDPQLLGAMDVYCDYRQTTPGVAGEMVLATESGVWSADRLIGDLPELVSGRAALPSRERSAFFRSVGLGLEDIAAAAAVLAVMSN</sequence>
<dbReference type="Gene3D" id="3.30.1780.10">
    <property type="entry name" value="ornithine cyclodeaminase, domain 1"/>
    <property type="match status" value="1"/>
</dbReference>
<dbReference type="InterPro" id="IPR036291">
    <property type="entry name" value="NAD(P)-bd_dom_sf"/>
</dbReference>
<protein>
    <submittedName>
        <fullName evidence="2">Ornithine cyclodeaminase/mu-crystallin</fullName>
    </submittedName>
</protein>
<dbReference type="InterPro" id="IPR003462">
    <property type="entry name" value="ODC_Mu_crystall"/>
</dbReference>
<dbReference type="EMBL" id="LC066377">
    <property type="protein sequence ID" value="BAT28497.1"/>
    <property type="molecule type" value="Genomic_DNA"/>
</dbReference>
<organism evidence="2">
    <name type="scientific">Aureimonas frigidaquae</name>
    <dbReference type="NCBI Taxonomy" id="424757"/>
    <lineage>
        <taxon>Bacteria</taxon>
        <taxon>Pseudomonadati</taxon>
        <taxon>Pseudomonadota</taxon>
        <taxon>Alphaproteobacteria</taxon>
        <taxon>Hyphomicrobiales</taxon>
        <taxon>Aurantimonadaceae</taxon>
        <taxon>Aureimonas</taxon>
    </lineage>
</organism>
<dbReference type="Gene3D" id="3.40.50.720">
    <property type="entry name" value="NAD(P)-binding Rossmann-like Domain"/>
    <property type="match status" value="1"/>
</dbReference>
<evidence type="ECO:0000313" key="2">
    <source>
        <dbReference type="EMBL" id="BAT28497.1"/>
    </source>
</evidence>
<dbReference type="PANTHER" id="PTHR13812">
    <property type="entry name" value="KETIMINE REDUCTASE MU-CRYSTALLIN"/>
    <property type="match status" value="1"/>
</dbReference>
<dbReference type="GO" id="GO:0005737">
    <property type="term" value="C:cytoplasm"/>
    <property type="evidence" value="ECO:0007669"/>
    <property type="project" value="TreeGrafter"/>
</dbReference>
<dbReference type="SUPFAM" id="SSF51735">
    <property type="entry name" value="NAD(P)-binding Rossmann-fold domains"/>
    <property type="match status" value="1"/>
</dbReference>
<name>A0A0N7KY20_9HYPH</name>
<accession>A0A0N7KY20</accession>
<dbReference type="PANTHER" id="PTHR13812:SF19">
    <property type="entry name" value="KETIMINE REDUCTASE MU-CRYSTALLIN"/>
    <property type="match status" value="1"/>
</dbReference>
<dbReference type="Pfam" id="PF02423">
    <property type="entry name" value="OCD_Mu_crystall"/>
    <property type="match status" value="1"/>
</dbReference>
<proteinExistence type="inferred from homology"/>
<evidence type="ECO:0000256" key="1">
    <source>
        <dbReference type="ARBA" id="ARBA00008903"/>
    </source>
</evidence>